<evidence type="ECO:0000256" key="2">
    <source>
        <dbReference type="ARBA" id="ARBA00061115"/>
    </source>
</evidence>
<feature type="domain" description="NTP pyrophosphohydrolase MazG-like" evidence="5">
    <location>
        <begin position="29"/>
        <end position="102"/>
    </location>
</feature>
<dbReference type="EMBL" id="PIPV01000001">
    <property type="protein sequence ID" value="RUO58377.1"/>
    <property type="molecule type" value="Genomic_DNA"/>
</dbReference>
<dbReference type="GO" id="GO:0046081">
    <property type="term" value="P:dUTP catabolic process"/>
    <property type="evidence" value="ECO:0007669"/>
    <property type="project" value="TreeGrafter"/>
</dbReference>
<sequence length="259" mass="29785">MQAVGIEALKQVMQQLRDKQHGCPWDLKQTFESLLPYTIEETYEVVDAINSGERAAMKDELGDLLFQVVFYAQLGEEEGSFDFDAIAQHTADKLIRRHPHVFEQTEGALSDAEIKQQWEAIKQQERKSQHADTVFKDIPSQLPSVLKAAKIQKRAASVGFDWTEEEPIYAKVQEEIEEVRSAENDDHLEEEIGDLLFAVINLARHKQVNPERALQRANNKFIQRFQAIEQTLRAREQAADELSLEQLEALWQEVKSTQK</sequence>
<dbReference type="InterPro" id="IPR004518">
    <property type="entry name" value="MazG-like_dom"/>
</dbReference>
<dbReference type="FunFam" id="1.10.287.1080:FF:000003">
    <property type="entry name" value="Nucleoside triphosphate pyrophosphohydrolase"/>
    <property type="match status" value="1"/>
</dbReference>
<dbReference type="CDD" id="cd11529">
    <property type="entry name" value="NTP-PPase_MazG_Cterm"/>
    <property type="match status" value="1"/>
</dbReference>
<organism evidence="6 7">
    <name type="scientific">Idiomarina fontislapidosi</name>
    <dbReference type="NCBI Taxonomy" id="263723"/>
    <lineage>
        <taxon>Bacteria</taxon>
        <taxon>Pseudomonadati</taxon>
        <taxon>Pseudomonadota</taxon>
        <taxon>Gammaproteobacteria</taxon>
        <taxon>Alteromonadales</taxon>
        <taxon>Idiomarinaceae</taxon>
        <taxon>Idiomarina</taxon>
    </lineage>
</organism>
<dbReference type="FunFam" id="1.10.287.1080:FF:000001">
    <property type="entry name" value="Nucleoside triphosphate pyrophosphohydrolase"/>
    <property type="match status" value="1"/>
</dbReference>
<evidence type="ECO:0000313" key="6">
    <source>
        <dbReference type="EMBL" id="RUO58377.1"/>
    </source>
</evidence>
<dbReference type="GO" id="GO:0006950">
    <property type="term" value="P:response to stress"/>
    <property type="evidence" value="ECO:0007669"/>
    <property type="project" value="UniProtKB-ARBA"/>
</dbReference>
<evidence type="ECO:0000256" key="4">
    <source>
        <dbReference type="ARBA" id="ARBA00074799"/>
    </source>
</evidence>
<evidence type="ECO:0000256" key="3">
    <source>
        <dbReference type="ARBA" id="ARBA00066372"/>
    </source>
</evidence>
<dbReference type="GO" id="GO:0046047">
    <property type="term" value="P:TTP catabolic process"/>
    <property type="evidence" value="ECO:0007669"/>
    <property type="project" value="TreeGrafter"/>
</dbReference>
<dbReference type="GO" id="GO:0046052">
    <property type="term" value="P:UTP catabolic process"/>
    <property type="evidence" value="ECO:0007669"/>
    <property type="project" value="TreeGrafter"/>
</dbReference>
<comment type="similarity">
    <text evidence="2">Belongs to the nucleoside triphosphate pyrophosphohydrolase family.</text>
</comment>
<dbReference type="GO" id="GO:0047693">
    <property type="term" value="F:ATP diphosphatase activity"/>
    <property type="evidence" value="ECO:0007669"/>
    <property type="project" value="UniProtKB-EC"/>
</dbReference>
<dbReference type="SUPFAM" id="SSF101386">
    <property type="entry name" value="all-alpha NTP pyrophosphatases"/>
    <property type="match status" value="2"/>
</dbReference>
<dbReference type="RefSeq" id="WP_110572625.1">
    <property type="nucleotide sequence ID" value="NZ_PIPV01000001.1"/>
</dbReference>
<dbReference type="OrthoDB" id="9808939at2"/>
<dbReference type="EC" id="3.6.1.8" evidence="3"/>
<dbReference type="NCBIfam" id="NF007113">
    <property type="entry name" value="PRK09562.1"/>
    <property type="match status" value="1"/>
</dbReference>
<comment type="catalytic activity">
    <reaction evidence="1">
        <text>ATP + H2O = AMP + diphosphate + H(+)</text>
        <dbReference type="Rhea" id="RHEA:14245"/>
        <dbReference type="ChEBI" id="CHEBI:15377"/>
        <dbReference type="ChEBI" id="CHEBI:15378"/>
        <dbReference type="ChEBI" id="CHEBI:30616"/>
        <dbReference type="ChEBI" id="CHEBI:33019"/>
        <dbReference type="ChEBI" id="CHEBI:456215"/>
        <dbReference type="EC" id="3.6.1.8"/>
    </reaction>
</comment>
<reference evidence="7" key="1">
    <citation type="journal article" date="2018" name="Front. Microbiol.">
        <title>Genome-Based Analysis Reveals the Taxonomy and Diversity of the Family Idiomarinaceae.</title>
        <authorList>
            <person name="Liu Y."/>
            <person name="Lai Q."/>
            <person name="Shao Z."/>
        </authorList>
    </citation>
    <scope>NUCLEOTIDE SEQUENCE [LARGE SCALE GENOMIC DNA]</scope>
    <source>
        <strain evidence="7">F23</strain>
    </source>
</reference>
<protein>
    <recommendedName>
        <fullName evidence="4">Nucleoside triphosphate pyrophosphohydrolase</fullName>
        <ecNumber evidence="3">3.6.1.8</ecNumber>
    </recommendedName>
</protein>
<evidence type="ECO:0000313" key="7">
    <source>
        <dbReference type="Proteomes" id="UP000287330"/>
    </source>
</evidence>
<dbReference type="InterPro" id="IPR011551">
    <property type="entry name" value="NTP_PyrPHydrolase_MazG"/>
</dbReference>
<dbReference type="PANTHER" id="PTHR30522">
    <property type="entry name" value="NUCLEOSIDE TRIPHOSPHATE PYROPHOSPHOHYDROLASE"/>
    <property type="match status" value="1"/>
</dbReference>
<keyword evidence="7" id="KW-1185">Reference proteome</keyword>
<dbReference type="NCBIfam" id="TIGR00444">
    <property type="entry name" value="mazG"/>
    <property type="match status" value="1"/>
</dbReference>
<accession>A0A432YBS3</accession>
<dbReference type="AlphaFoldDB" id="A0A432YBS3"/>
<feature type="domain" description="NTP pyrophosphohydrolase MazG-like" evidence="5">
    <location>
        <begin position="172"/>
        <end position="224"/>
    </location>
</feature>
<dbReference type="Gene3D" id="1.10.287.1080">
    <property type="entry name" value="MazG-like"/>
    <property type="match status" value="2"/>
</dbReference>
<dbReference type="InterPro" id="IPR048011">
    <property type="entry name" value="NTP-PPase_MazG-like_C"/>
</dbReference>
<proteinExistence type="inferred from homology"/>
<dbReference type="GO" id="GO:0046061">
    <property type="term" value="P:dATP catabolic process"/>
    <property type="evidence" value="ECO:0007669"/>
    <property type="project" value="TreeGrafter"/>
</dbReference>
<keyword evidence="6" id="KW-0378">Hydrolase</keyword>
<comment type="caution">
    <text evidence="6">The sequence shown here is derived from an EMBL/GenBank/DDBJ whole genome shotgun (WGS) entry which is preliminary data.</text>
</comment>
<dbReference type="InterPro" id="IPR048015">
    <property type="entry name" value="NTP-PPase_MazG-like_N"/>
</dbReference>
<evidence type="ECO:0000259" key="5">
    <source>
        <dbReference type="Pfam" id="PF03819"/>
    </source>
</evidence>
<dbReference type="Proteomes" id="UP000287330">
    <property type="component" value="Unassembled WGS sequence"/>
</dbReference>
<dbReference type="CDD" id="cd11528">
    <property type="entry name" value="NTP-PPase_MazG_Nterm"/>
    <property type="match status" value="1"/>
</dbReference>
<dbReference type="GO" id="GO:0046076">
    <property type="term" value="P:dTTP catabolic process"/>
    <property type="evidence" value="ECO:0007669"/>
    <property type="project" value="TreeGrafter"/>
</dbReference>
<name>A0A432YBS3_9GAMM</name>
<dbReference type="GO" id="GO:0006203">
    <property type="term" value="P:dGTP catabolic process"/>
    <property type="evidence" value="ECO:0007669"/>
    <property type="project" value="TreeGrafter"/>
</dbReference>
<evidence type="ECO:0000256" key="1">
    <source>
        <dbReference type="ARBA" id="ARBA00052141"/>
    </source>
</evidence>
<gene>
    <name evidence="6" type="ORF">CWE25_01940</name>
</gene>
<dbReference type="Pfam" id="PF03819">
    <property type="entry name" value="MazG"/>
    <property type="match status" value="2"/>
</dbReference>
<dbReference type="PANTHER" id="PTHR30522:SF0">
    <property type="entry name" value="NUCLEOSIDE TRIPHOSPHATE PYROPHOSPHOHYDROLASE"/>
    <property type="match status" value="1"/>
</dbReference>